<comment type="caution">
    <text evidence="1">The sequence shown here is derived from an EMBL/GenBank/DDBJ whole genome shotgun (WGS) entry which is preliminary data.</text>
</comment>
<organism evidence="1 2">
    <name type="scientific">Riemerella anatipestifer</name>
    <name type="common">Moraxella anatipestifer</name>
    <dbReference type="NCBI Taxonomy" id="34085"/>
    <lineage>
        <taxon>Bacteria</taxon>
        <taxon>Pseudomonadati</taxon>
        <taxon>Bacteroidota</taxon>
        <taxon>Flavobacteriia</taxon>
        <taxon>Flavobacteriales</taxon>
        <taxon>Weeksellaceae</taxon>
        <taxon>Riemerella</taxon>
    </lineage>
</organism>
<evidence type="ECO:0000313" key="1">
    <source>
        <dbReference type="EMBL" id="MCW0524773.1"/>
    </source>
</evidence>
<dbReference type="AlphaFoldDB" id="A0AAP3AMR1"/>
<evidence type="ECO:0000313" key="2">
    <source>
        <dbReference type="Proteomes" id="UP001207440"/>
    </source>
</evidence>
<reference evidence="1" key="1">
    <citation type="submission" date="2022-10" db="EMBL/GenBank/DDBJ databases">
        <title>Sifting through the core-genome to identify putative cross-protective antigens against Riemerella anatipestifer.</title>
        <authorList>
            <person name="Zheng X."/>
            <person name="Zhang W."/>
        </authorList>
    </citation>
    <scope>NUCLEOTIDE SEQUENCE</scope>
    <source>
        <strain evidence="1">ZWRA178</strain>
    </source>
</reference>
<proteinExistence type="predicted"/>
<protein>
    <submittedName>
        <fullName evidence="1">Uncharacterized protein</fullName>
    </submittedName>
</protein>
<dbReference type="RefSeq" id="WP_064969944.1">
    <property type="nucleotide sequence ID" value="NZ_CP029760.1"/>
</dbReference>
<accession>A0AAP3AMR1</accession>
<gene>
    <name evidence="1" type="ORF">OKE68_10660</name>
</gene>
<dbReference type="Proteomes" id="UP001207440">
    <property type="component" value="Unassembled WGS sequence"/>
</dbReference>
<sequence>MFSGKPFFRKVTSVSLAWVYALALLMASVFHSHQETFNSNYNSSQKQHHKIINLKGDDCSICHFFISGHSLLPEKVNFEVLVSVATTLITSYKTLGILQNQIVYFLLRGPPSI</sequence>
<name>A0AAP3AMR1_RIEAN</name>
<dbReference type="EMBL" id="JAOZYT010000098">
    <property type="protein sequence ID" value="MCW0524773.1"/>
    <property type="molecule type" value="Genomic_DNA"/>
</dbReference>